<sequence length="126" mass="13658">MKWSAKLKRRRIENQQMKQSAREEATSYGDSADGLEVDDVIGDVIQSQESADSAGRLCVVNSADEATVSSRNAKISSRKMNSRRKQQQHPVESLFESAVANQSVASSTHPVASFGSGSRKEEAGEA</sequence>
<dbReference type="AlphaFoldDB" id="A0A2Z7BXG5"/>
<feature type="compositionally biased region" description="Polar residues" evidence="1">
    <location>
        <begin position="99"/>
        <end position="110"/>
    </location>
</feature>
<evidence type="ECO:0000313" key="3">
    <source>
        <dbReference type="Proteomes" id="UP000250235"/>
    </source>
</evidence>
<feature type="compositionally biased region" description="Basic residues" evidence="1">
    <location>
        <begin position="1"/>
        <end position="11"/>
    </location>
</feature>
<accession>A0A2Z7BXG5</accession>
<organism evidence="2 3">
    <name type="scientific">Dorcoceras hygrometricum</name>
    <dbReference type="NCBI Taxonomy" id="472368"/>
    <lineage>
        <taxon>Eukaryota</taxon>
        <taxon>Viridiplantae</taxon>
        <taxon>Streptophyta</taxon>
        <taxon>Embryophyta</taxon>
        <taxon>Tracheophyta</taxon>
        <taxon>Spermatophyta</taxon>
        <taxon>Magnoliopsida</taxon>
        <taxon>eudicotyledons</taxon>
        <taxon>Gunneridae</taxon>
        <taxon>Pentapetalae</taxon>
        <taxon>asterids</taxon>
        <taxon>lamiids</taxon>
        <taxon>Lamiales</taxon>
        <taxon>Gesneriaceae</taxon>
        <taxon>Didymocarpoideae</taxon>
        <taxon>Trichosporeae</taxon>
        <taxon>Loxocarpinae</taxon>
        <taxon>Dorcoceras</taxon>
    </lineage>
</organism>
<gene>
    <name evidence="2" type="ORF">F511_25799</name>
</gene>
<evidence type="ECO:0000313" key="2">
    <source>
        <dbReference type="EMBL" id="KZV39169.1"/>
    </source>
</evidence>
<dbReference type="Proteomes" id="UP000250235">
    <property type="component" value="Unassembled WGS sequence"/>
</dbReference>
<feature type="region of interest" description="Disordered" evidence="1">
    <location>
        <begin position="70"/>
        <end position="126"/>
    </location>
</feature>
<feature type="region of interest" description="Disordered" evidence="1">
    <location>
        <begin position="1"/>
        <end position="33"/>
    </location>
</feature>
<protein>
    <submittedName>
        <fullName evidence="2">Aspartic protein nepenthesin-1</fullName>
    </submittedName>
</protein>
<feature type="compositionally biased region" description="Basic residues" evidence="1">
    <location>
        <begin position="76"/>
        <end position="87"/>
    </location>
</feature>
<dbReference type="EMBL" id="KV001307">
    <property type="protein sequence ID" value="KZV39169.1"/>
    <property type="molecule type" value="Genomic_DNA"/>
</dbReference>
<reference evidence="2 3" key="1">
    <citation type="journal article" date="2015" name="Proc. Natl. Acad. Sci. U.S.A.">
        <title>The resurrection genome of Boea hygrometrica: A blueprint for survival of dehydration.</title>
        <authorList>
            <person name="Xiao L."/>
            <person name="Yang G."/>
            <person name="Zhang L."/>
            <person name="Yang X."/>
            <person name="Zhao S."/>
            <person name="Ji Z."/>
            <person name="Zhou Q."/>
            <person name="Hu M."/>
            <person name="Wang Y."/>
            <person name="Chen M."/>
            <person name="Xu Y."/>
            <person name="Jin H."/>
            <person name="Xiao X."/>
            <person name="Hu G."/>
            <person name="Bao F."/>
            <person name="Hu Y."/>
            <person name="Wan P."/>
            <person name="Li L."/>
            <person name="Deng X."/>
            <person name="Kuang T."/>
            <person name="Xiang C."/>
            <person name="Zhu J.K."/>
            <person name="Oliver M.J."/>
            <person name="He Y."/>
        </authorList>
    </citation>
    <scope>NUCLEOTIDE SEQUENCE [LARGE SCALE GENOMIC DNA]</scope>
    <source>
        <strain evidence="3">cv. XS01</strain>
    </source>
</reference>
<proteinExistence type="predicted"/>
<keyword evidence="3" id="KW-1185">Reference proteome</keyword>
<name>A0A2Z7BXG5_9LAMI</name>
<evidence type="ECO:0000256" key="1">
    <source>
        <dbReference type="SAM" id="MobiDB-lite"/>
    </source>
</evidence>